<keyword evidence="3" id="KW-0132">Cell division</keyword>
<sequence length="104" mass="11707">MQSRSRLQTILATLALHVGAAALIGYFAYHAYIGDHGLLARRNYEQEMKALEADLASLKAQRQAMENKVSLLAPSQLDPDLLDEEARRQLNFINTKDLVLLRTK</sequence>
<reference evidence="2" key="1">
    <citation type="submission" date="2022-12" db="EMBL/GenBank/DDBJ databases">
        <title>Reference genome sequencing for broad-spectrum identification of bacterial and archaeal isolates by mass spectrometry.</title>
        <authorList>
            <person name="Sekiguchi Y."/>
            <person name="Tourlousse D.M."/>
        </authorList>
    </citation>
    <scope>NUCLEOTIDE SEQUENCE</scope>
    <source>
        <strain evidence="2">301</strain>
    </source>
</reference>
<dbReference type="GO" id="GO:0051301">
    <property type="term" value="P:cell division"/>
    <property type="evidence" value="ECO:0007669"/>
    <property type="project" value="UniProtKB-KW"/>
</dbReference>
<comment type="caution">
    <text evidence="2">The sequence shown here is derived from an EMBL/GenBank/DDBJ whole genome shotgun (WGS) entry which is preliminary data.</text>
</comment>
<proteinExistence type="predicted"/>
<keyword evidence="3" id="KW-0131">Cell cycle</keyword>
<keyword evidence="5" id="KW-1185">Reference proteome</keyword>
<gene>
    <name evidence="3" type="ORF">GGQ86_000607</name>
    <name evidence="2" type="ORF">XFLAVUS301_17660</name>
</gene>
<protein>
    <submittedName>
        <fullName evidence="3">Cell division protein FtsB</fullName>
    </submittedName>
</protein>
<dbReference type="Proteomes" id="UP001245370">
    <property type="component" value="Unassembled WGS sequence"/>
</dbReference>
<keyword evidence="1" id="KW-0175">Coiled coil</keyword>
<evidence type="ECO:0000313" key="4">
    <source>
        <dbReference type="Proteomes" id="UP001144397"/>
    </source>
</evidence>
<dbReference type="AlphaFoldDB" id="A0A9W6CLP8"/>
<dbReference type="EMBL" id="JAVDPY010000001">
    <property type="protein sequence ID" value="MDR6332160.1"/>
    <property type="molecule type" value="Genomic_DNA"/>
</dbReference>
<evidence type="ECO:0000313" key="2">
    <source>
        <dbReference type="EMBL" id="GLI22092.1"/>
    </source>
</evidence>
<dbReference type="Proteomes" id="UP001144397">
    <property type="component" value="Unassembled WGS sequence"/>
</dbReference>
<dbReference type="InterPro" id="IPR007060">
    <property type="entry name" value="FtsL/DivIC"/>
</dbReference>
<dbReference type="RefSeq" id="WP_281807107.1">
    <property type="nucleotide sequence ID" value="NZ_BSDO01000002.1"/>
</dbReference>
<evidence type="ECO:0000313" key="5">
    <source>
        <dbReference type="Proteomes" id="UP001245370"/>
    </source>
</evidence>
<accession>A0A9W6CLP8</accession>
<dbReference type="GeneID" id="95762554"/>
<dbReference type="EMBL" id="BSDO01000002">
    <property type="protein sequence ID" value="GLI22092.1"/>
    <property type="molecule type" value="Genomic_DNA"/>
</dbReference>
<name>A0A9W6CLP8_XANFL</name>
<feature type="coiled-coil region" evidence="1">
    <location>
        <begin position="41"/>
        <end position="68"/>
    </location>
</feature>
<dbReference type="Pfam" id="PF04977">
    <property type="entry name" value="DivIC"/>
    <property type="match status" value="1"/>
</dbReference>
<evidence type="ECO:0000313" key="3">
    <source>
        <dbReference type="EMBL" id="MDR6332160.1"/>
    </source>
</evidence>
<organism evidence="2 4">
    <name type="scientific">Xanthobacter flavus</name>
    <dbReference type="NCBI Taxonomy" id="281"/>
    <lineage>
        <taxon>Bacteria</taxon>
        <taxon>Pseudomonadati</taxon>
        <taxon>Pseudomonadota</taxon>
        <taxon>Alphaproteobacteria</taxon>
        <taxon>Hyphomicrobiales</taxon>
        <taxon>Xanthobacteraceae</taxon>
        <taxon>Xanthobacter</taxon>
    </lineage>
</organism>
<reference evidence="3 5" key="2">
    <citation type="submission" date="2023-07" db="EMBL/GenBank/DDBJ databases">
        <title>Genomic Encyclopedia of Type Strains, Phase IV (KMG-IV): sequencing the most valuable type-strain genomes for metagenomic binning, comparative biology and taxonomic classification.</title>
        <authorList>
            <person name="Goeker M."/>
        </authorList>
    </citation>
    <scope>NUCLEOTIDE SEQUENCE [LARGE SCALE GENOMIC DNA]</scope>
    <source>
        <strain evidence="3 5">DSM 338</strain>
    </source>
</reference>
<evidence type="ECO:0000256" key="1">
    <source>
        <dbReference type="SAM" id="Coils"/>
    </source>
</evidence>